<evidence type="ECO:0000313" key="2">
    <source>
        <dbReference type="EMBL" id="MPC39113.1"/>
    </source>
</evidence>
<sequence length="132" mass="14014">MKPNKTVTTTGGDIQSSCPSDVGPGISRHEDCHGTAGSMLPRIVRYGEAGGEPLPRKREDTATVLRVKLRILGGVCCRMCIRESGSMRPQAGRCGPGEALPGTARRRCLLTGDLRSLLSCTAVTHEYLSFGG</sequence>
<reference evidence="2 3" key="1">
    <citation type="submission" date="2019-05" db="EMBL/GenBank/DDBJ databases">
        <title>Another draft genome of Portunus trituberculatus and its Hox gene families provides insights of decapod evolution.</title>
        <authorList>
            <person name="Jeong J.-H."/>
            <person name="Song I."/>
            <person name="Kim S."/>
            <person name="Choi T."/>
            <person name="Kim D."/>
            <person name="Ryu S."/>
            <person name="Kim W."/>
        </authorList>
    </citation>
    <scope>NUCLEOTIDE SEQUENCE [LARGE SCALE GENOMIC DNA]</scope>
    <source>
        <tissue evidence="2">Muscle</tissue>
    </source>
</reference>
<comment type="caution">
    <text evidence="2">The sequence shown here is derived from an EMBL/GenBank/DDBJ whole genome shotgun (WGS) entry which is preliminary data.</text>
</comment>
<keyword evidence="3" id="KW-1185">Reference proteome</keyword>
<dbReference type="Proteomes" id="UP000324222">
    <property type="component" value="Unassembled WGS sequence"/>
</dbReference>
<protein>
    <submittedName>
        <fullName evidence="2">Uncharacterized protein</fullName>
    </submittedName>
</protein>
<accession>A0A5B7F1X5</accession>
<evidence type="ECO:0000256" key="1">
    <source>
        <dbReference type="SAM" id="MobiDB-lite"/>
    </source>
</evidence>
<feature type="region of interest" description="Disordered" evidence="1">
    <location>
        <begin position="1"/>
        <end position="34"/>
    </location>
</feature>
<dbReference type="EMBL" id="VSRR010004261">
    <property type="protein sequence ID" value="MPC39113.1"/>
    <property type="molecule type" value="Genomic_DNA"/>
</dbReference>
<proteinExistence type="predicted"/>
<feature type="compositionally biased region" description="Polar residues" evidence="1">
    <location>
        <begin position="1"/>
        <end position="19"/>
    </location>
</feature>
<evidence type="ECO:0000313" key="3">
    <source>
        <dbReference type="Proteomes" id="UP000324222"/>
    </source>
</evidence>
<organism evidence="2 3">
    <name type="scientific">Portunus trituberculatus</name>
    <name type="common">Swimming crab</name>
    <name type="synonym">Neptunus trituberculatus</name>
    <dbReference type="NCBI Taxonomy" id="210409"/>
    <lineage>
        <taxon>Eukaryota</taxon>
        <taxon>Metazoa</taxon>
        <taxon>Ecdysozoa</taxon>
        <taxon>Arthropoda</taxon>
        <taxon>Crustacea</taxon>
        <taxon>Multicrustacea</taxon>
        <taxon>Malacostraca</taxon>
        <taxon>Eumalacostraca</taxon>
        <taxon>Eucarida</taxon>
        <taxon>Decapoda</taxon>
        <taxon>Pleocyemata</taxon>
        <taxon>Brachyura</taxon>
        <taxon>Eubrachyura</taxon>
        <taxon>Portunoidea</taxon>
        <taxon>Portunidae</taxon>
        <taxon>Portuninae</taxon>
        <taxon>Portunus</taxon>
    </lineage>
</organism>
<dbReference type="AlphaFoldDB" id="A0A5B7F1X5"/>
<gene>
    <name evidence="2" type="ORF">E2C01_032634</name>
</gene>
<name>A0A5B7F1X5_PORTR</name>